<dbReference type="InterPro" id="IPR036188">
    <property type="entry name" value="FAD/NAD-bd_sf"/>
</dbReference>
<evidence type="ECO:0000259" key="2">
    <source>
        <dbReference type="Pfam" id="PF01266"/>
    </source>
</evidence>
<evidence type="ECO:0000256" key="1">
    <source>
        <dbReference type="ARBA" id="ARBA00023002"/>
    </source>
</evidence>
<comment type="caution">
    <text evidence="3">The sequence shown here is derived from an EMBL/GenBank/DDBJ whole genome shotgun (WGS) entry which is preliminary data.</text>
</comment>
<dbReference type="PANTHER" id="PTHR13847">
    <property type="entry name" value="SARCOSINE DEHYDROGENASE-RELATED"/>
    <property type="match status" value="1"/>
</dbReference>
<accession>A0A839AE07</accession>
<dbReference type="RefSeq" id="WP_182164356.1">
    <property type="nucleotide sequence ID" value="NZ_JACFXV010000048.1"/>
</dbReference>
<dbReference type="GO" id="GO:0005737">
    <property type="term" value="C:cytoplasm"/>
    <property type="evidence" value="ECO:0007669"/>
    <property type="project" value="TreeGrafter"/>
</dbReference>
<evidence type="ECO:0000313" key="3">
    <source>
        <dbReference type="EMBL" id="MBA5777194.1"/>
    </source>
</evidence>
<evidence type="ECO:0000313" key="4">
    <source>
        <dbReference type="Proteomes" id="UP000541109"/>
    </source>
</evidence>
<dbReference type="GO" id="GO:0016491">
    <property type="term" value="F:oxidoreductase activity"/>
    <property type="evidence" value="ECO:0007669"/>
    <property type="project" value="UniProtKB-KW"/>
</dbReference>
<sequence>MNDLRQFDVAIVGAGIAGAGLAASLAGQCSAVLLEQEERPAYHSSGRSAAIFIQNYGNAPIRALSRASAPLFQDADPEFFPEALLTPRGILTIADTEALSDFAKHLADGEGLDEVSAAEAVRRVPILKAGAIAGAAYEADAQDIDVHALHQGFLKRHRRSGGQVLCRAELLSAERTTGRWRIRTAAGEIEAGVLVNAAGGWADIVAARSGAAPVGLVAMRRSMAVLPAPDGVDCSRWPLVADAAERWYMKPESGRMLVSPADEDLVEPHDVFADDMVLAEGLYRFEQAVTIPIDRVETSWAGLRTFAPDRTPVCGYDPSAEGFFWLAGQGGYGMQTAPALSRLAADLLLHRQPDLPGLDETLVSALSPARFAGR</sequence>
<keyword evidence="4" id="KW-1185">Reference proteome</keyword>
<dbReference type="EMBL" id="JACFXV010000048">
    <property type="protein sequence ID" value="MBA5777194.1"/>
    <property type="molecule type" value="Genomic_DNA"/>
</dbReference>
<dbReference type="Gene3D" id="3.50.50.60">
    <property type="entry name" value="FAD/NAD(P)-binding domain"/>
    <property type="match status" value="1"/>
</dbReference>
<dbReference type="SUPFAM" id="SSF51905">
    <property type="entry name" value="FAD/NAD(P)-binding domain"/>
    <property type="match status" value="1"/>
</dbReference>
<reference evidence="3 4" key="1">
    <citation type="submission" date="2020-07" db="EMBL/GenBank/DDBJ databases">
        <title>Stappia sp., F7233, whole genome shotgun sequencing project.</title>
        <authorList>
            <person name="Jiang S."/>
            <person name="Liu Z.W."/>
            <person name="Du Z.J."/>
        </authorList>
    </citation>
    <scope>NUCLEOTIDE SEQUENCE [LARGE SCALE GENOMIC DNA]</scope>
    <source>
        <strain evidence="3 4">F7233</strain>
    </source>
</reference>
<dbReference type="Pfam" id="PF01266">
    <property type="entry name" value="DAO"/>
    <property type="match status" value="1"/>
</dbReference>
<dbReference type="AlphaFoldDB" id="A0A839AE07"/>
<feature type="domain" description="FAD dependent oxidoreductase" evidence="2">
    <location>
        <begin position="8"/>
        <end position="347"/>
    </location>
</feature>
<keyword evidence="1" id="KW-0560">Oxidoreductase</keyword>
<proteinExistence type="predicted"/>
<dbReference type="Gene3D" id="3.30.9.10">
    <property type="entry name" value="D-Amino Acid Oxidase, subunit A, domain 2"/>
    <property type="match status" value="1"/>
</dbReference>
<name>A0A839AE07_9HYPH</name>
<protein>
    <submittedName>
        <fullName evidence="3">FAD-binding oxidoreductase</fullName>
    </submittedName>
</protein>
<dbReference type="InterPro" id="IPR006076">
    <property type="entry name" value="FAD-dep_OxRdtase"/>
</dbReference>
<dbReference type="PANTHER" id="PTHR13847:SF287">
    <property type="entry name" value="FAD-DEPENDENT OXIDOREDUCTASE DOMAIN-CONTAINING PROTEIN 1"/>
    <property type="match status" value="1"/>
</dbReference>
<organism evidence="3 4">
    <name type="scientific">Stappia albiluteola</name>
    <dbReference type="NCBI Taxonomy" id="2758565"/>
    <lineage>
        <taxon>Bacteria</taxon>
        <taxon>Pseudomonadati</taxon>
        <taxon>Pseudomonadota</taxon>
        <taxon>Alphaproteobacteria</taxon>
        <taxon>Hyphomicrobiales</taxon>
        <taxon>Stappiaceae</taxon>
        <taxon>Stappia</taxon>
    </lineage>
</organism>
<dbReference type="Proteomes" id="UP000541109">
    <property type="component" value="Unassembled WGS sequence"/>
</dbReference>
<gene>
    <name evidence="3" type="ORF">H2509_08650</name>
</gene>